<evidence type="ECO:0008006" key="3">
    <source>
        <dbReference type="Google" id="ProtNLM"/>
    </source>
</evidence>
<gene>
    <name evidence="1" type="ORF">SAMN04487885_103170</name>
</gene>
<organism evidence="1 2">
    <name type="scientific">Clostridium cadaveris</name>
    <dbReference type="NCBI Taxonomy" id="1529"/>
    <lineage>
        <taxon>Bacteria</taxon>
        <taxon>Bacillati</taxon>
        <taxon>Bacillota</taxon>
        <taxon>Clostridia</taxon>
        <taxon>Eubacteriales</taxon>
        <taxon>Clostridiaceae</taxon>
        <taxon>Clostridium</taxon>
    </lineage>
</organism>
<dbReference type="GeneID" id="90545151"/>
<accession>A0A1I2JVW0</accession>
<dbReference type="AlphaFoldDB" id="A0A1I2JVW0"/>
<dbReference type="RefSeq" id="WP_027640055.1">
    <property type="nucleotide sequence ID" value="NZ_BAAACD010000011.1"/>
</dbReference>
<evidence type="ECO:0000313" key="1">
    <source>
        <dbReference type="EMBL" id="SFF58704.1"/>
    </source>
</evidence>
<proteinExistence type="predicted"/>
<sequence>MQINVSYIIANDIMKILGVGRSKAYEIVRVMNEELENAGYNIIKGKVLVRYFQKKYYGCEMKIE</sequence>
<dbReference type="OrthoDB" id="3174733at2"/>
<reference evidence="1 2" key="1">
    <citation type="submission" date="2016-10" db="EMBL/GenBank/DDBJ databases">
        <authorList>
            <person name="de Groot N.N."/>
        </authorList>
    </citation>
    <scope>NUCLEOTIDE SEQUENCE [LARGE SCALE GENOMIC DNA]</scope>
    <source>
        <strain evidence="1 2">NLAE-zl-G419</strain>
    </source>
</reference>
<evidence type="ECO:0000313" key="2">
    <source>
        <dbReference type="Proteomes" id="UP000182135"/>
    </source>
</evidence>
<protein>
    <recommendedName>
        <fullName evidence="3">ICEBs1 excisionase</fullName>
    </recommendedName>
</protein>
<dbReference type="EMBL" id="FOOE01000003">
    <property type="protein sequence ID" value="SFF58704.1"/>
    <property type="molecule type" value="Genomic_DNA"/>
</dbReference>
<name>A0A1I2JVW0_9CLOT</name>
<dbReference type="Proteomes" id="UP000182135">
    <property type="component" value="Unassembled WGS sequence"/>
</dbReference>
<dbReference type="STRING" id="1529.SAMN04487885_103170"/>
<keyword evidence="2" id="KW-1185">Reference proteome</keyword>